<comment type="caution">
    <text evidence="7">The sequence shown here is derived from an EMBL/GenBank/DDBJ whole genome shotgun (WGS) entry which is preliminary data.</text>
</comment>
<dbReference type="AlphaFoldDB" id="A0A3N0IGT0"/>
<feature type="region of interest" description="Disordered" evidence="3">
    <location>
        <begin position="1"/>
        <end position="52"/>
    </location>
</feature>
<evidence type="ECO:0000256" key="2">
    <source>
        <dbReference type="ARBA" id="ARBA00022729"/>
    </source>
</evidence>
<evidence type="ECO:0000256" key="4">
    <source>
        <dbReference type="SAM" id="Phobius"/>
    </source>
</evidence>
<feature type="transmembrane region" description="Helical" evidence="4">
    <location>
        <begin position="70"/>
        <end position="89"/>
    </location>
</feature>
<keyword evidence="8" id="KW-1185">Reference proteome</keyword>
<dbReference type="PANTHER" id="PTHR34216">
    <property type="match status" value="1"/>
</dbReference>
<protein>
    <recommendedName>
        <fullName evidence="9">Polysaccharide deacetylase</fullName>
    </recommendedName>
</protein>
<evidence type="ECO:0000259" key="5">
    <source>
        <dbReference type="Pfam" id="PF01522"/>
    </source>
</evidence>
<dbReference type="InterPro" id="IPR011330">
    <property type="entry name" value="Glyco_hydro/deAcase_b/a-brl"/>
</dbReference>
<accession>A0A3N0IGT0</accession>
<dbReference type="Pfam" id="PF16403">
    <property type="entry name" value="Bact_surface_Ig-like"/>
    <property type="match status" value="1"/>
</dbReference>
<evidence type="ECO:0008006" key="9">
    <source>
        <dbReference type="Google" id="ProtNLM"/>
    </source>
</evidence>
<keyword evidence="4" id="KW-0472">Membrane</keyword>
<evidence type="ECO:0000313" key="7">
    <source>
        <dbReference type="EMBL" id="RNM36249.1"/>
    </source>
</evidence>
<dbReference type="InterPro" id="IPR002509">
    <property type="entry name" value="NODB_dom"/>
</dbReference>
<dbReference type="GeneID" id="98662194"/>
<dbReference type="GO" id="GO:0005975">
    <property type="term" value="P:carbohydrate metabolic process"/>
    <property type="evidence" value="ECO:0007669"/>
    <property type="project" value="InterPro"/>
</dbReference>
<sequence>MPYNNETHNEHRQYQSHSRVTRPKAKPDGQSTRTRRQATSQPGESFQYSRHAHRYAARERELRNKKRARVAALSCVAIIALCALCFGAVKAFNTATSAQGPLGNVQQTQQSAAYAKEEQTTPQPNDDPGDIVIGVNGDADTYMLRGEEYIEGGAHAASPSHGVLTPAIETSGSVDPNTAGDYIITYTASDSEGHAAKAERTVHVVDTMDTMKTGVPVLMYHYVYDASNPPSDLNGNWILDTKVDEHMQYLNDNGFYYPSFPEVQAFIEGKHSLPAKSVVLTFDDGEDGTLGFLDALSSKHRIPVTSFMICSDQTAAANKVAKYASPYVQFESHSVSMHQPGGTIGHGGRISAMTKDEILNDLRDSASIVGSGQAFAYPFGDTTPDGQTAVSEAGLNCAFTTKNDWCYIGDDVTALNRVRISGEYSIDSFVYLVNEQ</sequence>
<feature type="domain" description="NodB homology" evidence="5">
    <location>
        <begin position="272"/>
        <end position="396"/>
    </location>
</feature>
<proteinExistence type="predicted"/>
<dbReference type="InterPro" id="IPR051398">
    <property type="entry name" value="Polysacch_Deacetylase"/>
</dbReference>
<dbReference type="PANTHER" id="PTHR34216:SF3">
    <property type="entry name" value="POLY-BETA-1,6-N-ACETYL-D-GLUCOSAMINE N-DEACETYLASE"/>
    <property type="match status" value="1"/>
</dbReference>
<dbReference type="Proteomes" id="UP000271472">
    <property type="component" value="Unassembled WGS sequence"/>
</dbReference>
<keyword evidence="4" id="KW-0812">Transmembrane</keyword>
<dbReference type="EMBL" id="QIBZ01000004">
    <property type="protein sequence ID" value="RNM36249.1"/>
    <property type="molecule type" value="Genomic_DNA"/>
</dbReference>
<keyword evidence="4" id="KW-1133">Transmembrane helix</keyword>
<keyword evidence="2" id="KW-0732">Signal</keyword>
<evidence type="ECO:0000313" key="8">
    <source>
        <dbReference type="Proteomes" id="UP000271472"/>
    </source>
</evidence>
<name>A0A3N0IGT0_9ACTN</name>
<evidence type="ECO:0000259" key="6">
    <source>
        <dbReference type="Pfam" id="PF16403"/>
    </source>
</evidence>
<dbReference type="SUPFAM" id="SSF88713">
    <property type="entry name" value="Glycoside hydrolase/deacetylase"/>
    <property type="match status" value="1"/>
</dbReference>
<evidence type="ECO:0000256" key="1">
    <source>
        <dbReference type="ARBA" id="ARBA00004613"/>
    </source>
</evidence>
<feature type="compositionally biased region" description="Polar residues" evidence="3">
    <location>
        <begin position="29"/>
        <end position="48"/>
    </location>
</feature>
<dbReference type="OrthoDB" id="9782872at2"/>
<dbReference type="InterPro" id="IPR013783">
    <property type="entry name" value="Ig-like_fold"/>
</dbReference>
<dbReference type="GO" id="GO:0005576">
    <property type="term" value="C:extracellular region"/>
    <property type="evidence" value="ECO:0007669"/>
    <property type="project" value="UniProtKB-SubCell"/>
</dbReference>
<organism evidence="7 8">
    <name type="scientific">Slackia isoflavoniconvertens</name>
    <dbReference type="NCBI Taxonomy" id="572010"/>
    <lineage>
        <taxon>Bacteria</taxon>
        <taxon>Bacillati</taxon>
        <taxon>Actinomycetota</taxon>
        <taxon>Coriobacteriia</taxon>
        <taxon>Eggerthellales</taxon>
        <taxon>Eggerthellaceae</taxon>
        <taxon>Slackia</taxon>
    </lineage>
</organism>
<gene>
    <name evidence="7" type="ORF">DMP05_03245</name>
</gene>
<dbReference type="Gene3D" id="3.20.20.370">
    <property type="entry name" value="Glycoside hydrolase/deacetylase"/>
    <property type="match status" value="1"/>
</dbReference>
<feature type="domain" description="Pesticidal crystal protein Cry22Aa Ig-like" evidence="6">
    <location>
        <begin position="133"/>
        <end position="204"/>
    </location>
</feature>
<dbReference type="Gene3D" id="2.60.40.10">
    <property type="entry name" value="Immunoglobulins"/>
    <property type="match status" value="1"/>
</dbReference>
<comment type="subcellular location">
    <subcellularLocation>
        <location evidence="1">Secreted</location>
    </subcellularLocation>
</comment>
<dbReference type="Pfam" id="PF01522">
    <property type="entry name" value="Polysacc_deac_1"/>
    <property type="match status" value="1"/>
</dbReference>
<dbReference type="InterPro" id="IPR032179">
    <property type="entry name" value="Cry22Aa_Ig-like"/>
</dbReference>
<reference evidence="8" key="1">
    <citation type="submission" date="2018-05" db="EMBL/GenBank/DDBJ databases">
        <title>Genome Sequencing of selected type strains of the family Eggerthellaceae.</title>
        <authorList>
            <person name="Danylec N."/>
            <person name="Stoll D.A."/>
            <person name="Doetsch A."/>
            <person name="Huch M."/>
        </authorList>
    </citation>
    <scope>NUCLEOTIDE SEQUENCE [LARGE SCALE GENOMIC DNA]</scope>
    <source>
        <strain evidence="8">DSM 22006</strain>
    </source>
</reference>
<dbReference type="GO" id="GO:0016810">
    <property type="term" value="F:hydrolase activity, acting on carbon-nitrogen (but not peptide) bonds"/>
    <property type="evidence" value="ECO:0007669"/>
    <property type="project" value="InterPro"/>
</dbReference>
<feature type="region of interest" description="Disordered" evidence="3">
    <location>
        <begin position="109"/>
        <end position="131"/>
    </location>
</feature>
<evidence type="ECO:0000256" key="3">
    <source>
        <dbReference type="SAM" id="MobiDB-lite"/>
    </source>
</evidence>
<dbReference type="RefSeq" id="WP_123219133.1">
    <property type="nucleotide sequence ID" value="NZ_JACHYQ010000001.1"/>
</dbReference>